<dbReference type="OrthoDB" id="3270955at2759"/>
<keyword evidence="3" id="KW-1185">Reference proteome</keyword>
<feature type="compositionally biased region" description="Acidic residues" evidence="1">
    <location>
        <begin position="115"/>
        <end position="126"/>
    </location>
</feature>
<dbReference type="EMBL" id="KL197767">
    <property type="protein sequence ID" value="KDQ50060.1"/>
    <property type="molecule type" value="Genomic_DNA"/>
</dbReference>
<accession>A0A067P8C3</accession>
<evidence type="ECO:0000313" key="3">
    <source>
        <dbReference type="Proteomes" id="UP000027265"/>
    </source>
</evidence>
<reference evidence="3" key="1">
    <citation type="journal article" date="2014" name="Proc. Natl. Acad. Sci. U.S.A.">
        <title>Extensive sampling of basidiomycete genomes demonstrates inadequacy of the white-rot/brown-rot paradigm for wood decay fungi.</title>
        <authorList>
            <person name="Riley R."/>
            <person name="Salamov A.A."/>
            <person name="Brown D.W."/>
            <person name="Nagy L.G."/>
            <person name="Floudas D."/>
            <person name="Held B.W."/>
            <person name="Levasseur A."/>
            <person name="Lombard V."/>
            <person name="Morin E."/>
            <person name="Otillar R."/>
            <person name="Lindquist E.A."/>
            <person name="Sun H."/>
            <person name="LaButti K.M."/>
            <person name="Schmutz J."/>
            <person name="Jabbour D."/>
            <person name="Luo H."/>
            <person name="Baker S.E."/>
            <person name="Pisabarro A.G."/>
            <person name="Walton J.D."/>
            <person name="Blanchette R.A."/>
            <person name="Henrissat B."/>
            <person name="Martin F."/>
            <person name="Cullen D."/>
            <person name="Hibbett D.S."/>
            <person name="Grigoriev I.V."/>
        </authorList>
    </citation>
    <scope>NUCLEOTIDE SEQUENCE [LARGE SCALE GENOMIC DNA]</scope>
    <source>
        <strain evidence="3">MUCL 33604</strain>
    </source>
</reference>
<dbReference type="HOGENOM" id="CLU_1518082_0_0_1"/>
<gene>
    <name evidence="2" type="ORF">JAAARDRAFT_51452</name>
</gene>
<evidence type="ECO:0000256" key="1">
    <source>
        <dbReference type="SAM" id="MobiDB-lite"/>
    </source>
</evidence>
<feature type="compositionally biased region" description="Gly residues" evidence="1">
    <location>
        <begin position="136"/>
        <end position="159"/>
    </location>
</feature>
<name>A0A067P8C3_9AGAM</name>
<dbReference type="Proteomes" id="UP000027265">
    <property type="component" value="Unassembled WGS sequence"/>
</dbReference>
<feature type="region of interest" description="Disordered" evidence="1">
    <location>
        <begin position="114"/>
        <end position="177"/>
    </location>
</feature>
<protein>
    <submittedName>
        <fullName evidence="2">Uncharacterized protein</fullName>
    </submittedName>
</protein>
<organism evidence="2 3">
    <name type="scientific">Jaapia argillacea MUCL 33604</name>
    <dbReference type="NCBI Taxonomy" id="933084"/>
    <lineage>
        <taxon>Eukaryota</taxon>
        <taxon>Fungi</taxon>
        <taxon>Dikarya</taxon>
        <taxon>Basidiomycota</taxon>
        <taxon>Agaricomycotina</taxon>
        <taxon>Agaricomycetes</taxon>
        <taxon>Agaricomycetidae</taxon>
        <taxon>Jaapiales</taxon>
        <taxon>Jaapiaceae</taxon>
        <taxon>Jaapia</taxon>
    </lineage>
</organism>
<dbReference type="AlphaFoldDB" id="A0A067P8C3"/>
<evidence type="ECO:0000313" key="2">
    <source>
        <dbReference type="EMBL" id="KDQ50060.1"/>
    </source>
</evidence>
<sequence length="177" mass="18769">MNVLSGATWEGAKLGIGEAKRNYRERKHSSRRTNRLRCPFPATTFQANDKASPLLRVQGKQWILSPQKPFNRTNAPARNSHPAAGFFGQRVCGLITLTTLFDSRFVAEGKGWVEGEGEDGQEEGSDAEGQVVFGTSEGGIDWGNGVPEEGGGGGGGSQGESGAIEGIDEDGSEDGRT</sequence>
<dbReference type="InParanoid" id="A0A067P8C3"/>
<proteinExistence type="predicted"/>
<feature type="compositionally biased region" description="Acidic residues" evidence="1">
    <location>
        <begin position="166"/>
        <end position="177"/>
    </location>
</feature>